<feature type="transmembrane region" description="Helical" evidence="1">
    <location>
        <begin position="130"/>
        <end position="158"/>
    </location>
</feature>
<evidence type="ECO:0000313" key="3">
    <source>
        <dbReference type="EMBL" id="APW38207.1"/>
    </source>
</evidence>
<feature type="transmembrane region" description="Helical" evidence="1">
    <location>
        <begin position="83"/>
        <end position="99"/>
    </location>
</feature>
<dbReference type="KEGG" id="rhy:RD110_14180"/>
<name>A0A1P8JWS2_9BURK</name>
<dbReference type="EMBL" id="CP019236">
    <property type="protein sequence ID" value="APW38207.1"/>
    <property type="molecule type" value="Genomic_DNA"/>
</dbReference>
<dbReference type="OrthoDB" id="9807591at2"/>
<dbReference type="InterPro" id="IPR012429">
    <property type="entry name" value="HGSNAT_cat"/>
</dbReference>
<feature type="transmembrane region" description="Helical" evidence="1">
    <location>
        <begin position="52"/>
        <end position="71"/>
    </location>
</feature>
<dbReference type="Pfam" id="PF07786">
    <property type="entry name" value="HGSNAT_cat"/>
    <property type="match status" value="1"/>
</dbReference>
<sequence length="247" mass="27992">MTALPQRLDAIDALRGFAMVWMTVFHFCFDLQTSGYIRQDFYADPFWTWQRTIIVSLFLFCAGLGQGMAVAQGQGWGRFWRRWRLVAVCALLVTAGSYWMFPRSFIYFGVLHGLAVMLIVARLTAGWGRWLWLAGLLAIASKFIAESALSTSVIAVFFDAKPLNWLGWITRKPVTEDYVPVFPWLGVVWWGVAAAQWLQRTGPAWLSKPLPRPAAALAPLGRWSLSYYMLHQPVLIGLLAAFAWLRA</sequence>
<keyword evidence="1" id="KW-0472">Membrane</keyword>
<gene>
    <name evidence="3" type="ORF">RD110_14180</name>
</gene>
<accession>A0A1P8JWS2</accession>
<organism evidence="3 4">
    <name type="scientific">Rhodoferax koreensis</name>
    <dbReference type="NCBI Taxonomy" id="1842727"/>
    <lineage>
        <taxon>Bacteria</taxon>
        <taxon>Pseudomonadati</taxon>
        <taxon>Pseudomonadota</taxon>
        <taxon>Betaproteobacteria</taxon>
        <taxon>Burkholderiales</taxon>
        <taxon>Comamonadaceae</taxon>
        <taxon>Rhodoferax</taxon>
    </lineage>
</organism>
<evidence type="ECO:0000259" key="2">
    <source>
        <dbReference type="Pfam" id="PF07786"/>
    </source>
</evidence>
<protein>
    <recommendedName>
        <fullName evidence="2">Heparan-alpha-glucosaminide N-acetyltransferase catalytic domain-containing protein</fullName>
    </recommendedName>
</protein>
<keyword evidence="1" id="KW-0812">Transmembrane</keyword>
<feature type="transmembrane region" description="Helical" evidence="1">
    <location>
        <begin position="105"/>
        <end position="123"/>
    </location>
</feature>
<feature type="transmembrane region" description="Helical" evidence="1">
    <location>
        <begin position="225"/>
        <end position="245"/>
    </location>
</feature>
<dbReference type="STRING" id="1842727.RD110_14180"/>
<keyword evidence="1" id="KW-1133">Transmembrane helix</keyword>
<dbReference type="AlphaFoldDB" id="A0A1P8JWS2"/>
<evidence type="ECO:0000256" key="1">
    <source>
        <dbReference type="SAM" id="Phobius"/>
    </source>
</evidence>
<evidence type="ECO:0000313" key="4">
    <source>
        <dbReference type="Proteomes" id="UP000186609"/>
    </source>
</evidence>
<feature type="transmembrane region" description="Helical" evidence="1">
    <location>
        <begin position="12"/>
        <end position="32"/>
    </location>
</feature>
<feature type="domain" description="Heparan-alpha-glucosaminide N-acetyltransferase catalytic" evidence="2">
    <location>
        <begin position="7"/>
        <end position="233"/>
    </location>
</feature>
<keyword evidence="4" id="KW-1185">Reference proteome</keyword>
<reference evidence="3 4" key="1">
    <citation type="submission" date="2017-01" db="EMBL/GenBank/DDBJ databases">
        <authorList>
            <person name="Mah S.A."/>
            <person name="Swanson W.J."/>
            <person name="Moy G.W."/>
            <person name="Vacquier V.D."/>
        </authorList>
    </citation>
    <scope>NUCLEOTIDE SEQUENCE [LARGE SCALE GENOMIC DNA]</scope>
    <source>
        <strain evidence="3 4">DCY110</strain>
    </source>
</reference>
<proteinExistence type="predicted"/>
<dbReference type="Proteomes" id="UP000186609">
    <property type="component" value="Chromosome"/>
</dbReference>